<gene>
    <name evidence="1" type="primary">ORF171714</name>
</gene>
<proteinExistence type="predicted"/>
<organism evidence="1">
    <name type="scientific">Arion vulgaris</name>
    <dbReference type="NCBI Taxonomy" id="1028688"/>
    <lineage>
        <taxon>Eukaryota</taxon>
        <taxon>Metazoa</taxon>
        <taxon>Spiralia</taxon>
        <taxon>Lophotrochozoa</taxon>
        <taxon>Mollusca</taxon>
        <taxon>Gastropoda</taxon>
        <taxon>Heterobranchia</taxon>
        <taxon>Euthyneura</taxon>
        <taxon>Panpulmonata</taxon>
        <taxon>Eupulmonata</taxon>
        <taxon>Stylommatophora</taxon>
        <taxon>Helicina</taxon>
        <taxon>Arionoidea</taxon>
        <taxon>Arionidae</taxon>
        <taxon>Arion</taxon>
    </lineage>
</organism>
<reference evidence="1" key="1">
    <citation type="submission" date="2014-12" db="EMBL/GenBank/DDBJ databases">
        <title>Insight into the proteome of Arion vulgaris.</title>
        <authorList>
            <person name="Aradska J."/>
            <person name="Bulat T."/>
            <person name="Smidak R."/>
            <person name="Sarate P."/>
            <person name="Gangsoo J."/>
            <person name="Sialana F."/>
            <person name="Bilban M."/>
            <person name="Lubec G."/>
        </authorList>
    </citation>
    <scope>NUCLEOTIDE SEQUENCE</scope>
    <source>
        <tissue evidence="1">Skin</tissue>
    </source>
</reference>
<dbReference type="AlphaFoldDB" id="A0A0B7B963"/>
<protein>
    <submittedName>
        <fullName evidence="1">Uncharacterized protein</fullName>
    </submittedName>
</protein>
<name>A0A0B7B963_9EUPU</name>
<evidence type="ECO:0000313" key="1">
    <source>
        <dbReference type="EMBL" id="CEK89563.1"/>
    </source>
</evidence>
<dbReference type="EMBL" id="HACG01042698">
    <property type="protein sequence ID" value="CEK89563.1"/>
    <property type="molecule type" value="Transcribed_RNA"/>
</dbReference>
<accession>A0A0B7B963</accession>
<sequence>MRLKKGFKGKKLTLLHRVSAYGYLLISINSIPSTKTAGIESLGQRSQQNVLTLTEKFKCIENNPMHKTINEPTKNYIKRYSFHHLAKSLSANNSHFLSKDPATWEMILPYNNTDIQPNFTVITIPNVDHKATQSFSQHYTISAK</sequence>
<feature type="non-terminal residue" evidence="1">
    <location>
        <position position="144"/>
    </location>
</feature>